<feature type="compositionally biased region" description="Polar residues" evidence="1">
    <location>
        <begin position="243"/>
        <end position="259"/>
    </location>
</feature>
<dbReference type="AlphaFoldDB" id="A0A2P6NPK3"/>
<feature type="compositionally biased region" description="Basic and acidic residues" evidence="1">
    <location>
        <begin position="18"/>
        <end position="35"/>
    </location>
</feature>
<evidence type="ECO:0000313" key="2">
    <source>
        <dbReference type="EMBL" id="PRP85885.1"/>
    </source>
</evidence>
<feature type="compositionally biased region" description="Basic and acidic residues" evidence="1">
    <location>
        <begin position="337"/>
        <end position="358"/>
    </location>
</feature>
<feature type="compositionally biased region" description="Basic and acidic residues" evidence="1">
    <location>
        <begin position="421"/>
        <end position="431"/>
    </location>
</feature>
<proteinExistence type="predicted"/>
<feature type="compositionally biased region" description="Polar residues" evidence="1">
    <location>
        <begin position="1"/>
        <end position="17"/>
    </location>
</feature>
<accession>A0A2P6NPK3</accession>
<sequence>MSTTSKGSRPTKTSNSQKETKPNHAVKKKVDAKSTEEHALWVTKNQAMFNLIDEFDVEEELAPKENHVNRQPLIRNPSRPAPKIKSGCIVLKKTPPKKLDDIFAEEKKPQQKSADGNAKIVHKSAAPIKIAKVNKPLKAVKKKSLPLSPIVELKRPRRQANDSGIDLEKIFASIHNNSPCKEDASSKAYPARKKRKNMETDDIDINMDVSERQEAMKRKIDAPNQQKSTMTPMKESDSDISIGDTSPTDAPSQDLTSENSLDDTPDGFDELNDSVLNVIWQEEINQLNHSVPPSPSTFHEILNPLVATRPTSEPHTMRAHFVECEDLCIPPLILPPIEDRDDPKVYDPSQKSKGEKLKVSKPTISVTKAEKKITTKKTTEEETREEYERYKAGLTIDSSTGRVLSSSPADSNIEENPASTPERHGEGKSGEVELPGLNVARRQLNTGDSC</sequence>
<feature type="region of interest" description="Disordered" evidence="1">
    <location>
        <begin position="66"/>
        <end position="87"/>
    </location>
</feature>
<feature type="compositionally biased region" description="Basic and acidic residues" evidence="1">
    <location>
        <begin position="368"/>
        <end position="391"/>
    </location>
</feature>
<keyword evidence="3" id="KW-1185">Reference proteome</keyword>
<comment type="caution">
    <text evidence="2">The sequence shown here is derived from an EMBL/GenBank/DDBJ whole genome shotgun (WGS) entry which is preliminary data.</text>
</comment>
<evidence type="ECO:0000256" key="1">
    <source>
        <dbReference type="SAM" id="MobiDB-lite"/>
    </source>
</evidence>
<protein>
    <submittedName>
        <fullName evidence="2">Uncharacterized protein</fullName>
    </submittedName>
</protein>
<dbReference type="EMBL" id="MDYQ01000038">
    <property type="protein sequence ID" value="PRP85885.1"/>
    <property type="molecule type" value="Genomic_DNA"/>
</dbReference>
<dbReference type="InParanoid" id="A0A2P6NPK3"/>
<evidence type="ECO:0000313" key="3">
    <source>
        <dbReference type="Proteomes" id="UP000241769"/>
    </source>
</evidence>
<organism evidence="2 3">
    <name type="scientific">Planoprotostelium fungivorum</name>
    <dbReference type="NCBI Taxonomy" id="1890364"/>
    <lineage>
        <taxon>Eukaryota</taxon>
        <taxon>Amoebozoa</taxon>
        <taxon>Evosea</taxon>
        <taxon>Variosea</taxon>
        <taxon>Cavosteliida</taxon>
        <taxon>Cavosteliaceae</taxon>
        <taxon>Planoprotostelium</taxon>
    </lineage>
</organism>
<feature type="region of interest" description="Disordered" evidence="1">
    <location>
        <begin position="335"/>
        <end position="450"/>
    </location>
</feature>
<feature type="region of interest" description="Disordered" evidence="1">
    <location>
        <begin position="1"/>
        <end position="35"/>
    </location>
</feature>
<reference evidence="2 3" key="1">
    <citation type="journal article" date="2018" name="Genome Biol. Evol.">
        <title>Multiple Roots of Fruiting Body Formation in Amoebozoa.</title>
        <authorList>
            <person name="Hillmann F."/>
            <person name="Forbes G."/>
            <person name="Novohradska S."/>
            <person name="Ferling I."/>
            <person name="Riege K."/>
            <person name="Groth M."/>
            <person name="Westermann M."/>
            <person name="Marz M."/>
            <person name="Spaller T."/>
            <person name="Winckler T."/>
            <person name="Schaap P."/>
            <person name="Glockner G."/>
        </authorList>
    </citation>
    <scope>NUCLEOTIDE SEQUENCE [LARGE SCALE GENOMIC DNA]</scope>
    <source>
        <strain evidence="2 3">Jena</strain>
    </source>
</reference>
<feature type="compositionally biased region" description="Acidic residues" evidence="1">
    <location>
        <begin position="260"/>
        <end position="269"/>
    </location>
</feature>
<gene>
    <name evidence="2" type="ORF">PROFUN_06159</name>
</gene>
<feature type="compositionally biased region" description="Basic and acidic residues" evidence="1">
    <location>
        <begin position="209"/>
        <end position="221"/>
    </location>
</feature>
<feature type="compositionally biased region" description="Polar residues" evidence="1">
    <location>
        <begin position="396"/>
        <end position="410"/>
    </location>
</feature>
<dbReference type="Proteomes" id="UP000241769">
    <property type="component" value="Unassembled WGS sequence"/>
</dbReference>
<name>A0A2P6NPK3_9EUKA</name>
<feature type="region of interest" description="Disordered" evidence="1">
    <location>
        <begin position="172"/>
        <end position="269"/>
    </location>
</feature>